<evidence type="ECO:0000313" key="2">
    <source>
        <dbReference type="Proteomes" id="UP000676967"/>
    </source>
</evidence>
<gene>
    <name evidence="1" type="ORF">Aiant_83570</name>
</gene>
<name>A0ABM7M7R8_9ACTN</name>
<reference evidence="1 2" key="1">
    <citation type="submission" date="2020-08" db="EMBL/GenBank/DDBJ databases">
        <title>Whole genome shotgun sequence of Actinoplanes ianthinogenes NBRC 13996.</title>
        <authorList>
            <person name="Komaki H."/>
            <person name="Tamura T."/>
        </authorList>
    </citation>
    <scope>NUCLEOTIDE SEQUENCE [LARGE SCALE GENOMIC DNA]</scope>
    <source>
        <strain evidence="1 2">NBRC 13996</strain>
    </source>
</reference>
<dbReference type="Proteomes" id="UP000676967">
    <property type="component" value="Chromosome"/>
</dbReference>
<dbReference type="EMBL" id="AP023356">
    <property type="protein sequence ID" value="BCJ47700.1"/>
    <property type="molecule type" value="Genomic_DNA"/>
</dbReference>
<accession>A0ABM7M7R8</accession>
<proteinExistence type="predicted"/>
<evidence type="ECO:0000313" key="1">
    <source>
        <dbReference type="EMBL" id="BCJ47700.1"/>
    </source>
</evidence>
<keyword evidence="2" id="KW-1185">Reference proteome</keyword>
<organism evidence="1 2">
    <name type="scientific">Actinoplanes ianthinogenes</name>
    <dbReference type="NCBI Taxonomy" id="122358"/>
    <lineage>
        <taxon>Bacteria</taxon>
        <taxon>Bacillati</taxon>
        <taxon>Actinomycetota</taxon>
        <taxon>Actinomycetes</taxon>
        <taxon>Micromonosporales</taxon>
        <taxon>Micromonosporaceae</taxon>
        <taxon>Actinoplanes</taxon>
    </lineage>
</organism>
<sequence length="143" mass="14990">MAIAAGAVVIVWLGLAHQLVRPESYQHYARTMVQVAESAHDAAQTGRLVAEQQLAGRVTGAFSTAAYADATKGLAGAQQKFAAQGPPDEASRRLRDELSPLLGQAVVALGDASTADDDQTRELSAGRLGDLAGKLRQFVEAYA</sequence>
<dbReference type="RefSeq" id="WP_189330077.1">
    <property type="nucleotide sequence ID" value="NZ_AP023356.1"/>
</dbReference>
<protein>
    <submittedName>
        <fullName evidence="1">Uncharacterized protein</fullName>
    </submittedName>
</protein>